<dbReference type="Pfam" id="PF12833">
    <property type="entry name" value="HTH_18"/>
    <property type="match status" value="1"/>
</dbReference>
<dbReference type="Proteomes" id="UP001198151">
    <property type="component" value="Unassembled WGS sequence"/>
</dbReference>
<dbReference type="InterPro" id="IPR009057">
    <property type="entry name" value="Homeodomain-like_sf"/>
</dbReference>
<dbReference type="PANTHER" id="PTHR43280:SF10">
    <property type="entry name" value="REGULATORY PROTEIN POCR"/>
    <property type="match status" value="1"/>
</dbReference>
<evidence type="ECO:0000259" key="7">
    <source>
        <dbReference type="PROSITE" id="PS01124"/>
    </source>
</evidence>
<dbReference type="RefSeq" id="WP_227709103.1">
    <property type="nucleotide sequence ID" value="NZ_JAJEQX010000050.1"/>
</dbReference>
<feature type="domain" description="Response regulatory" evidence="8">
    <location>
        <begin position="2"/>
        <end position="119"/>
    </location>
</feature>
<dbReference type="PANTHER" id="PTHR43280">
    <property type="entry name" value="ARAC-FAMILY TRANSCRIPTIONAL REGULATOR"/>
    <property type="match status" value="1"/>
</dbReference>
<accession>A0ABS8G1D3</accession>
<dbReference type="Gene3D" id="1.10.10.60">
    <property type="entry name" value="Homeodomain-like"/>
    <property type="match status" value="2"/>
</dbReference>
<dbReference type="PROSITE" id="PS01124">
    <property type="entry name" value="HTH_ARAC_FAMILY_2"/>
    <property type="match status" value="1"/>
</dbReference>
<dbReference type="InterPro" id="IPR011006">
    <property type="entry name" value="CheY-like_superfamily"/>
</dbReference>
<evidence type="ECO:0000256" key="5">
    <source>
        <dbReference type="ARBA" id="ARBA00024867"/>
    </source>
</evidence>
<dbReference type="SUPFAM" id="SSF52172">
    <property type="entry name" value="CheY-like"/>
    <property type="match status" value="1"/>
</dbReference>
<dbReference type="InterPro" id="IPR001789">
    <property type="entry name" value="Sig_transdc_resp-reg_receiver"/>
</dbReference>
<name>A0ABS8G1D3_9FIRM</name>
<evidence type="ECO:0000313" key="9">
    <source>
        <dbReference type="EMBL" id="MCC2256125.1"/>
    </source>
</evidence>
<gene>
    <name evidence="9" type="ORF">LKD70_17195</name>
</gene>
<evidence type="ECO:0000259" key="8">
    <source>
        <dbReference type="PROSITE" id="PS50110"/>
    </source>
</evidence>
<feature type="domain" description="HTH araC/xylS-type" evidence="7">
    <location>
        <begin position="409"/>
        <end position="507"/>
    </location>
</feature>
<evidence type="ECO:0000256" key="2">
    <source>
        <dbReference type="ARBA" id="ARBA00023015"/>
    </source>
</evidence>
<protein>
    <recommendedName>
        <fullName evidence="1">Stage 0 sporulation protein A homolog</fullName>
    </recommendedName>
</protein>
<proteinExistence type="predicted"/>
<evidence type="ECO:0000313" key="10">
    <source>
        <dbReference type="Proteomes" id="UP001198151"/>
    </source>
</evidence>
<dbReference type="SMART" id="SM00448">
    <property type="entry name" value="REC"/>
    <property type="match status" value="1"/>
</dbReference>
<dbReference type="Gene3D" id="3.40.50.2300">
    <property type="match status" value="1"/>
</dbReference>
<evidence type="ECO:0000256" key="3">
    <source>
        <dbReference type="ARBA" id="ARBA00023125"/>
    </source>
</evidence>
<dbReference type="Pfam" id="PF00072">
    <property type="entry name" value="Response_reg"/>
    <property type="match status" value="1"/>
</dbReference>
<dbReference type="InterPro" id="IPR018060">
    <property type="entry name" value="HTH_AraC"/>
</dbReference>
<dbReference type="CDD" id="cd17536">
    <property type="entry name" value="REC_YesN-like"/>
    <property type="match status" value="1"/>
</dbReference>
<organism evidence="9 10">
    <name type="scientific">Ruminococcus turbiniformis</name>
    <dbReference type="NCBI Taxonomy" id="2881258"/>
    <lineage>
        <taxon>Bacteria</taxon>
        <taxon>Bacillati</taxon>
        <taxon>Bacillota</taxon>
        <taxon>Clostridia</taxon>
        <taxon>Eubacteriales</taxon>
        <taxon>Oscillospiraceae</taxon>
        <taxon>Ruminococcus</taxon>
    </lineage>
</organism>
<reference evidence="9 10" key="1">
    <citation type="submission" date="2021-10" db="EMBL/GenBank/DDBJ databases">
        <title>Anaerobic single-cell dispensing facilitates the cultivation of human gut bacteria.</title>
        <authorList>
            <person name="Afrizal A."/>
        </authorList>
    </citation>
    <scope>NUCLEOTIDE SEQUENCE [LARGE SCALE GENOMIC DNA]</scope>
    <source>
        <strain evidence="9 10">CLA-AA-H200</strain>
    </source>
</reference>
<keyword evidence="3" id="KW-0238">DNA-binding</keyword>
<dbReference type="SMART" id="SM00342">
    <property type="entry name" value="HTH_ARAC"/>
    <property type="match status" value="1"/>
</dbReference>
<comment type="function">
    <text evidence="5">May play the central regulatory role in sporulation. It may be an element of the effector pathway responsible for the activation of sporulation genes in response to nutritional stress. Spo0A may act in concert with spo0H (a sigma factor) to control the expression of some genes that are critical to the sporulation process.</text>
</comment>
<keyword evidence="2" id="KW-0805">Transcription regulation</keyword>
<feature type="modified residue" description="4-aspartylphosphate" evidence="6">
    <location>
        <position position="54"/>
    </location>
</feature>
<evidence type="ECO:0000256" key="6">
    <source>
        <dbReference type="PROSITE-ProRule" id="PRU00169"/>
    </source>
</evidence>
<dbReference type="PROSITE" id="PS50110">
    <property type="entry name" value="RESPONSE_REGULATORY"/>
    <property type="match status" value="1"/>
</dbReference>
<comment type="caution">
    <text evidence="9">The sequence shown here is derived from an EMBL/GenBank/DDBJ whole genome shotgun (WGS) entry which is preliminary data.</text>
</comment>
<keyword evidence="10" id="KW-1185">Reference proteome</keyword>
<keyword evidence="6" id="KW-0597">Phosphoprotein</keyword>
<sequence>MRTAVIDGNDRDRRTAVEVLEAIGEEYSAPGTASDGKAGYELILRERPDLVIMDIDLPKLSGLSMLKRLRAENVKTKVIILTEDRDFDRARKAIGLGVDNYLLKPVKRAQLKKAVLQTAAKIRDERALEHTFTVDNIFTGCMSGQLKADREFHRMTKEKYGFTLEEPGELFTVWLGGSYAEYGEEVRRILEYAGKENGISLCVIEADIWRMIGAVIYRPTGIQEEYRVFAERVVPLLCGRLRGEVICLWDRMERMDALMETLKKLRNLREWNLVFDRGDLIRPDDIAKLKVEPLKYPMELENRVREEVVAKKGEAIKGSYYRLYDLLRHEIYSPKQIRECLIRFNLSVLDEYRKVNIIGSELRIQHCLGEIARAVSWNRIRVAMEEYFSLLHWEAFGEQGDEDLSPLIRRAVRLVRKYYDHGITLEEAADRLFVSPEYLSTQFKKETGAGFKETVTGCRIERIKDLLRNSRLKLNQISELTGYSDPKYMSRVFKEEVGVLPNEYRKSGH</sequence>
<dbReference type="SUPFAM" id="SSF46689">
    <property type="entry name" value="Homeodomain-like"/>
    <property type="match status" value="1"/>
</dbReference>
<evidence type="ECO:0000256" key="4">
    <source>
        <dbReference type="ARBA" id="ARBA00023163"/>
    </source>
</evidence>
<evidence type="ECO:0000256" key="1">
    <source>
        <dbReference type="ARBA" id="ARBA00018672"/>
    </source>
</evidence>
<keyword evidence="4" id="KW-0804">Transcription</keyword>
<dbReference type="EMBL" id="JAJEQX010000050">
    <property type="protein sequence ID" value="MCC2256125.1"/>
    <property type="molecule type" value="Genomic_DNA"/>
</dbReference>